<keyword evidence="2" id="KW-1185">Reference proteome</keyword>
<dbReference type="EMBL" id="JQGA01001582">
    <property type="protein sequence ID" value="KGO64444.1"/>
    <property type="molecule type" value="Genomic_DNA"/>
</dbReference>
<accession>A0A0A2K9F5</accession>
<sequence>MESSKCNLYSNSRHVRDTYLLWTPWCLRLKGLIRLAFPSH</sequence>
<evidence type="ECO:0000313" key="2">
    <source>
        <dbReference type="Proteomes" id="UP000030104"/>
    </source>
</evidence>
<dbReference type="HOGENOM" id="CLU_3299584_0_0_1"/>
<comment type="caution">
    <text evidence="1">The sequence shown here is derived from an EMBL/GenBank/DDBJ whole genome shotgun (WGS) entry which is preliminary data.</text>
</comment>
<dbReference type="AlphaFoldDB" id="A0A0A2K9F5"/>
<name>A0A0A2K9F5_PENIT</name>
<protein>
    <submittedName>
        <fullName evidence="1">Uncharacterized protein</fullName>
    </submittedName>
</protein>
<dbReference type="Proteomes" id="UP000030104">
    <property type="component" value="Unassembled WGS sequence"/>
</dbReference>
<reference evidence="1 2" key="1">
    <citation type="journal article" date="2015" name="Mol. Plant Microbe Interact.">
        <title>Genome, transcriptome, and functional analyses of Penicillium expansum provide new insights into secondary metabolism and pathogenicity.</title>
        <authorList>
            <person name="Ballester A.R."/>
            <person name="Marcet-Houben M."/>
            <person name="Levin E."/>
            <person name="Sela N."/>
            <person name="Selma-Lazaro C."/>
            <person name="Carmona L."/>
            <person name="Wisniewski M."/>
            <person name="Droby S."/>
            <person name="Gonzalez-Candelas L."/>
            <person name="Gabaldon T."/>
        </authorList>
    </citation>
    <scope>NUCLEOTIDE SEQUENCE [LARGE SCALE GENOMIC DNA]</scope>
    <source>
        <strain evidence="1 2">PHI-1</strain>
    </source>
</reference>
<evidence type="ECO:0000313" key="1">
    <source>
        <dbReference type="EMBL" id="KGO64444.1"/>
    </source>
</evidence>
<proteinExistence type="predicted"/>
<organism evidence="1 2">
    <name type="scientific">Penicillium italicum</name>
    <name type="common">Blue mold</name>
    <dbReference type="NCBI Taxonomy" id="40296"/>
    <lineage>
        <taxon>Eukaryota</taxon>
        <taxon>Fungi</taxon>
        <taxon>Dikarya</taxon>
        <taxon>Ascomycota</taxon>
        <taxon>Pezizomycotina</taxon>
        <taxon>Eurotiomycetes</taxon>
        <taxon>Eurotiomycetidae</taxon>
        <taxon>Eurotiales</taxon>
        <taxon>Aspergillaceae</taxon>
        <taxon>Penicillium</taxon>
    </lineage>
</organism>
<gene>
    <name evidence="1" type="ORF">PITC_022910</name>
</gene>